<reference evidence="5" key="2">
    <citation type="submission" date="2025-08" db="UniProtKB">
        <authorList>
            <consortium name="Ensembl"/>
        </authorList>
    </citation>
    <scope>IDENTIFICATION</scope>
</reference>
<proteinExistence type="inferred from homology"/>
<dbReference type="InterPro" id="IPR002397">
    <property type="entry name" value="Cyt_P450_B"/>
</dbReference>
<keyword evidence="3" id="KW-0408">Iron</keyword>
<reference evidence="5" key="3">
    <citation type="submission" date="2025-09" db="UniProtKB">
        <authorList>
            <consortium name="Ensembl"/>
        </authorList>
    </citation>
    <scope>IDENTIFICATION</scope>
</reference>
<dbReference type="GO" id="GO:0008395">
    <property type="term" value="F:steroid hydroxylase activity"/>
    <property type="evidence" value="ECO:0007669"/>
    <property type="project" value="TreeGrafter"/>
</dbReference>
<dbReference type="GO" id="GO:0016712">
    <property type="term" value="F:oxidoreductase activity, acting on paired donors, with incorporation or reduction of molecular oxygen, reduced flavin or flavoprotein as one donor, and incorporation of one atom of oxygen"/>
    <property type="evidence" value="ECO:0007669"/>
    <property type="project" value="TreeGrafter"/>
</dbReference>
<keyword evidence="2" id="KW-0479">Metal-binding</keyword>
<dbReference type="AlphaFoldDB" id="A0A2K6MJ98"/>
<dbReference type="STRING" id="61621.ENSRBIP00000035876"/>
<protein>
    <recommendedName>
        <fullName evidence="7">Cytochrome P450 family 21 subfamily A member 2</fullName>
    </recommendedName>
</protein>
<dbReference type="GeneTree" id="ENSGT00940000158338"/>
<evidence type="ECO:0000256" key="2">
    <source>
        <dbReference type="ARBA" id="ARBA00022723"/>
    </source>
</evidence>
<evidence type="ECO:0000256" key="1">
    <source>
        <dbReference type="ARBA" id="ARBA00010617"/>
    </source>
</evidence>
<reference evidence="5 6" key="1">
    <citation type="submission" date="2016-06" db="EMBL/GenBank/DDBJ databases">
        <title>Genome of Rhinopithecus bieti.</title>
        <authorList>
            <person name="Wu"/>
            <person name="C.-I. and Zhang"/>
            <person name="Y."/>
        </authorList>
    </citation>
    <scope>NUCLEOTIDE SEQUENCE</scope>
</reference>
<accession>A0A2K6MJ98</accession>
<comment type="similarity">
    <text evidence="1">Belongs to the cytochrome P450 family.</text>
</comment>
<name>A0A2K6MJ98_RHIBE</name>
<dbReference type="PANTHER" id="PTHR24300">
    <property type="entry name" value="CYTOCHROME P450 508A4-RELATED"/>
    <property type="match status" value="1"/>
</dbReference>
<keyword evidence="6" id="KW-1185">Reference proteome</keyword>
<feature type="region of interest" description="Disordered" evidence="4">
    <location>
        <begin position="1"/>
        <end position="20"/>
    </location>
</feature>
<evidence type="ECO:0000313" key="5">
    <source>
        <dbReference type="Ensembl" id="ENSRBIP00000035876.1"/>
    </source>
</evidence>
<dbReference type="InterPro" id="IPR001128">
    <property type="entry name" value="Cyt_P450"/>
</dbReference>
<dbReference type="Ensembl" id="ENSRBIT00000059877.1">
    <property type="protein sequence ID" value="ENSRBIP00000035876.1"/>
    <property type="gene ID" value="ENSRBIG00000041573.1"/>
</dbReference>
<dbReference type="GO" id="GO:0006082">
    <property type="term" value="P:organic acid metabolic process"/>
    <property type="evidence" value="ECO:0007669"/>
    <property type="project" value="TreeGrafter"/>
</dbReference>
<dbReference type="PANTHER" id="PTHR24300:SF349">
    <property type="entry name" value="STEROID 21-HYDROXYLASE"/>
    <property type="match status" value="1"/>
</dbReference>
<organism evidence="5 6">
    <name type="scientific">Rhinopithecus bieti</name>
    <name type="common">Black snub-nosed monkey</name>
    <name type="synonym">Pygathrix bieti</name>
    <dbReference type="NCBI Taxonomy" id="61621"/>
    <lineage>
        <taxon>Eukaryota</taxon>
        <taxon>Metazoa</taxon>
        <taxon>Chordata</taxon>
        <taxon>Craniata</taxon>
        <taxon>Vertebrata</taxon>
        <taxon>Euteleostomi</taxon>
        <taxon>Mammalia</taxon>
        <taxon>Eutheria</taxon>
        <taxon>Euarchontoglires</taxon>
        <taxon>Primates</taxon>
        <taxon>Haplorrhini</taxon>
        <taxon>Catarrhini</taxon>
        <taxon>Cercopithecidae</taxon>
        <taxon>Colobinae</taxon>
        <taxon>Rhinopithecus</taxon>
    </lineage>
</organism>
<dbReference type="GO" id="GO:0005506">
    <property type="term" value="F:iron ion binding"/>
    <property type="evidence" value="ECO:0007669"/>
    <property type="project" value="InterPro"/>
</dbReference>
<evidence type="ECO:0000256" key="4">
    <source>
        <dbReference type="SAM" id="MobiDB-lite"/>
    </source>
</evidence>
<dbReference type="PRINTS" id="PR00359">
    <property type="entry name" value="BP450"/>
</dbReference>
<feature type="compositionally biased region" description="Pro residues" evidence="4">
    <location>
        <begin position="1"/>
        <end position="15"/>
    </location>
</feature>
<dbReference type="GO" id="GO:0020037">
    <property type="term" value="F:heme binding"/>
    <property type="evidence" value="ECO:0007669"/>
    <property type="project" value="InterPro"/>
</dbReference>
<evidence type="ECO:0000256" key="3">
    <source>
        <dbReference type="ARBA" id="ARBA00023004"/>
    </source>
</evidence>
<dbReference type="InterPro" id="IPR036396">
    <property type="entry name" value="Cyt_P450_sf"/>
</dbReference>
<evidence type="ECO:0000313" key="6">
    <source>
        <dbReference type="Proteomes" id="UP000233180"/>
    </source>
</evidence>
<evidence type="ECO:0008006" key="7">
    <source>
        <dbReference type="Google" id="ProtNLM"/>
    </source>
</evidence>
<dbReference type="GO" id="GO:0005737">
    <property type="term" value="C:cytoplasm"/>
    <property type="evidence" value="ECO:0007669"/>
    <property type="project" value="TreeGrafter"/>
</dbReference>
<dbReference type="Gene3D" id="1.10.630.10">
    <property type="entry name" value="Cytochrome P450"/>
    <property type="match status" value="1"/>
</dbReference>
<sequence>PRRPPPRGPDQPLTPAPFSISGYDIPEGTVIIPKLQGAHLDEMVWERPHEFWPDKNSRALAFGCGACVCLGEPLAGLELFVVLTRLLQPLPHCSVILKMQPFQVRLQPRGTGAHRPSQSQ</sequence>
<dbReference type="InterPro" id="IPR050182">
    <property type="entry name" value="Cytochrome_P450_fam2"/>
</dbReference>
<dbReference type="Pfam" id="PF00067">
    <property type="entry name" value="p450"/>
    <property type="match status" value="1"/>
</dbReference>
<dbReference type="OMA" id="FRHEFNP"/>
<dbReference type="SUPFAM" id="SSF48264">
    <property type="entry name" value="Cytochrome P450"/>
    <property type="match status" value="1"/>
</dbReference>
<dbReference type="GO" id="GO:0006805">
    <property type="term" value="P:xenobiotic metabolic process"/>
    <property type="evidence" value="ECO:0007669"/>
    <property type="project" value="TreeGrafter"/>
</dbReference>
<dbReference type="Proteomes" id="UP000233180">
    <property type="component" value="Unassembled WGS sequence"/>
</dbReference>